<dbReference type="GO" id="GO:0046872">
    <property type="term" value="F:metal ion binding"/>
    <property type="evidence" value="ECO:0007669"/>
    <property type="project" value="UniProtKB-KW"/>
</dbReference>
<keyword evidence="4" id="KW-0862">Zinc</keyword>
<dbReference type="InterPro" id="IPR037518">
    <property type="entry name" value="MPN"/>
</dbReference>
<evidence type="ECO:0000256" key="4">
    <source>
        <dbReference type="ARBA" id="ARBA00022833"/>
    </source>
</evidence>
<dbReference type="GO" id="GO:0008237">
    <property type="term" value="F:metallopeptidase activity"/>
    <property type="evidence" value="ECO:0007669"/>
    <property type="project" value="UniProtKB-KW"/>
</dbReference>
<evidence type="ECO:0000256" key="2">
    <source>
        <dbReference type="ARBA" id="ARBA00022723"/>
    </source>
</evidence>
<keyword evidence="1" id="KW-0645">Protease</keyword>
<comment type="caution">
    <text evidence="8">The sequence shown here is derived from an EMBL/GenBank/DDBJ whole genome shotgun (WGS) entry which is preliminary data.</text>
</comment>
<dbReference type="Proteomes" id="UP000177171">
    <property type="component" value="Unassembled WGS sequence"/>
</dbReference>
<protein>
    <recommendedName>
        <fullName evidence="7">MPN domain-containing protein</fullName>
    </recommendedName>
</protein>
<gene>
    <name evidence="8" type="ORF">A3G49_03695</name>
</gene>
<dbReference type="GO" id="GO:0006508">
    <property type="term" value="P:proteolysis"/>
    <property type="evidence" value="ECO:0007669"/>
    <property type="project" value="UniProtKB-KW"/>
</dbReference>
<dbReference type="CDD" id="cd08071">
    <property type="entry name" value="MPN_DUF2466"/>
    <property type="match status" value="1"/>
</dbReference>
<dbReference type="InterPro" id="IPR046778">
    <property type="entry name" value="UPF0758_N"/>
</dbReference>
<reference evidence="8 9" key="1">
    <citation type="journal article" date="2016" name="Nat. Commun.">
        <title>Thousands of microbial genomes shed light on interconnected biogeochemical processes in an aquifer system.</title>
        <authorList>
            <person name="Anantharaman K."/>
            <person name="Brown C.T."/>
            <person name="Hug L.A."/>
            <person name="Sharon I."/>
            <person name="Castelle C.J."/>
            <person name="Probst A.J."/>
            <person name="Thomas B.C."/>
            <person name="Singh A."/>
            <person name="Wilkins M.J."/>
            <person name="Karaoz U."/>
            <person name="Brodie E.L."/>
            <person name="Williams K.H."/>
            <person name="Hubbard S.S."/>
            <person name="Banfield J.F."/>
        </authorList>
    </citation>
    <scope>NUCLEOTIDE SEQUENCE [LARGE SCALE GENOMIC DNA]</scope>
</reference>
<proteinExistence type="inferred from homology"/>
<dbReference type="NCBIfam" id="NF000642">
    <property type="entry name" value="PRK00024.1"/>
    <property type="match status" value="1"/>
</dbReference>
<keyword evidence="2" id="KW-0479">Metal-binding</keyword>
<name>A0A1G2LMV6_9BACT</name>
<comment type="similarity">
    <text evidence="6">Belongs to the UPF0758 family.</text>
</comment>
<accession>A0A1G2LMV6</accession>
<dbReference type="InterPro" id="IPR001405">
    <property type="entry name" value="UPF0758"/>
</dbReference>
<dbReference type="NCBIfam" id="TIGR00608">
    <property type="entry name" value="radc"/>
    <property type="match status" value="1"/>
</dbReference>
<evidence type="ECO:0000256" key="6">
    <source>
        <dbReference type="RuleBase" id="RU003797"/>
    </source>
</evidence>
<keyword evidence="3" id="KW-0378">Hydrolase</keyword>
<evidence type="ECO:0000313" key="9">
    <source>
        <dbReference type="Proteomes" id="UP000177171"/>
    </source>
</evidence>
<keyword evidence="5" id="KW-0482">Metalloprotease</keyword>
<dbReference type="AlphaFoldDB" id="A0A1G2LMV6"/>
<dbReference type="Pfam" id="PF20582">
    <property type="entry name" value="UPF0758_N"/>
    <property type="match status" value="1"/>
</dbReference>
<dbReference type="PANTHER" id="PTHR30471:SF3">
    <property type="entry name" value="UPF0758 PROTEIN YEES-RELATED"/>
    <property type="match status" value="1"/>
</dbReference>
<sequence length="232" mass="26145">MKNIEKKLKKKNMKIKDLPKIDRPREKLEKYGPERLSDSELLAILLRTGSEGVNVVELSSKILKKFSGVGLAEASVRELKNTFGLGAAKACEIVASFELGRRLLQNKQSVLLLSPQDVWDQLKDIRDNKKEHFVIFFLDARNQEIKREIISVGSLNANLVHPREVFEPAVRHLAAQVIIAHNHPAGDPSPSQEDSEITKQLVDAGKLLGIEVKDHVVVSRSNYFSFKEHKLL</sequence>
<feature type="domain" description="MPN" evidence="7">
    <location>
        <begin position="111"/>
        <end position="232"/>
    </location>
</feature>
<dbReference type="EMBL" id="MHQY01000038">
    <property type="protein sequence ID" value="OHA12864.1"/>
    <property type="molecule type" value="Genomic_DNA"/>
</dbReference>
<evidence type="ECO:0000256" key="5">
    <source>
        <dbReference type="ARBA" id="ARBA00023049"/>
    </source>
</evidence>
<dbReference type="Pfam" id="PF04002">
    <property type="entry name" value="RadC"/>
    <property type="match status" value="1"/>
</dbReference>
<organism evidence="8 9">
    <name type="scientific">Candidatus Sungbacteria bacterium RIFCSPLOWO2_12_FULL_41_11</name>
    <dbReference type="NCBI Taxonomy" id="1802286"/>
    <lineage>
        <taxon>Bacteria</taxon>
        <taxon>Candidatus Sungiibacteriota</taxon>
    </lineage>
</organism>
<dbReference type="PROSITE" id="PS50249">
    <property type="entry name" value="MPN"/>
    <property type="match status" value="1"/>
</dbReference>
<dbReference type="PANTHER" id="PTHR30471">
    <property type="entry name" value="DNA REPAIR PROTEIN RADC"/>
    <property type="match status" value="1"/>
</dbReference>
<dbReference type="Gene3D" id="3.40.140.10">
    <property type="entry name" value="Cytidine Deaminase, domain 2"/>
    <property type="match status" value="1"/>
</dbReference>
<evidence type="ECO:0000256" key="3">
    <source>
        <dbReference type="ARBA" id="ARBA00022801"/>
    </source>
</evidence>
<evidence type="ECO:0000313" key="8">
    <source>
        <dbReference type="EMBL" id="OHA12864.1"/>
    </source>
</evidence>
<evidence type="ECO:0000259" key="7">
    <source>
        <dbReference type="PROSITE" id="PS50249"/>
    </source>
</evidence>
<evidence type="ECO:0000256" key="1">
    <source>
        <dbReference type="ARBA" id="ARBA00022670"/>
    </source>
</evidence>
<dbReference type="InterPro" id="IPR025657">
    <property type="entry name" value="RadC_JAB"/>
</dbReference>